<evidence type="ECO:0000313" key="2">
    <source>
        <dbReference type="Proteomes" id="UP000033608"/>
    </source>
</evidence>
<organism evidence="1 2">
    <name type="scientific">Devosia limi DSM 17137</name>
    <dbReference type="NCBI Taxonomy" id="1121477"/>
    <lineage>
        <taxon>Bacteria</taxon>
        <taxon>Pseudomonadati</taxon>
        <taxon>Pseudomonadota</taxon>
        <taxon>Alphaproteobacteria</taxon>
        <taxon>Hyphomicrobiales</taxon>
        <taxon>Devosiaceae</taxon>
        <taxon>Devosia</taxon>
    </lineage>
</organism>
<keyword evidence="2" id="KW-1185">Reference proteome</keyword>
<dbReference type="PATRIC" id="fig|1121477.3.peg.2578"/>
<name>A0A0F5LS17_9HYPH</name>
<dbReference type="RefSeq" id="WP_072866612.1">
    <property type="nucleotide sequence ID" value="NZ_FQVC01000013.1"/>
</dbReference>
<dbReference type="Proteomes" id="UP000033608">
    <property type="component" value="Unassembled WGS sequence"/>
</dbReference>
<gene>
    <name evidence="1" type="ORF">VW29_07450</name>
</gene>
<dbReference type="AlphaFoldDB" id="A0A0F5LS17"/>
<proteinExistence type="predicted"/>
<accession>A0A0F5LS17</accession>
<comment type="caution">
    <text evidence="1">The sequence shown here is derived from an EMBL/GenBank/DDBJ whole genome shotgun (WGS) entry which is preliminary data.</text>
</comment>
<protein>
    <submittedName>
        <fullName evidence="1">Uncharacterized protein</fullName>
    </submittedName>
</protein>
<evidence type="ECO:0000313" key="1">
    <source>
        <dbReference type="EMBL" id="KKB85160.1"/>
    </source>
</evidence>
<sequence length="73" mass="8270">MGKQMRKLSDDDLHILSVVEKHERICIGLPVDPDWAPIAEHLRRLAKWKYLIEDATDDGPAYTLSQAGRESLG</sequence>
<reference evidence="1 2" key="1">
    <citation type="submission" date="2015-03" db="EMBL/GenBank/DDBJ databases">
        <authorList>
            <person name="Hassan Y.I."/>
            <person name="Lepp D."/>
            <person name="Zhou T."/>
        </authorList>
    </citation>
    <scope>NUCLEOTIDE SEQUENCE [LARGE SCALE GENOMIC DNA]</scope>
    <source>
        <strain evidence="1 2">DSM 17137</strain>
    </source>
</reference>
<dbReference type="EMBL" id="LAJF01000060">
    <property type="protein sequence ID" value="KKB85160.1"/>
    <property type="molecule type" value="Genomic_DNA"/>
</dbReference>